<name>B0PDT9_9FIRM</name>
<dbReference type="HOGENOM" id="CLU_2420557_0_0_9"/>
<sequence length="91" mass="10400">MIYNISMIAERSNYTVHYIIQIYQDGVVQYLFNTRMLVQDVSLAKPFSTPALAKRYLSKSVFYKGNWSVVSIDENGAIQNTTATYMHGIIP</sequence>
<evidence type="ECO:0000313" key="2">
    <source>
        <dbReference type="Proteomes" id="UP000003803"/>
    </source>
</evidence>
<dbReference type="AlphaFoldDB" id="B0PDT9"/>
<reference evidence="1" key="1">
    <citation type="submission" date="2007-11" db="EMBL/GenBank/DDBJ databases">
        <authorList>
            <person name="Fulton L."/>
            <person name="Clifton S."/>
            <person name="Fulton B."/>
            <person name="Xu J."/>
            <person name="Minx P."/>
            <person name="Pepin K.H."/>
            <person name="Johnson M."/>
            <person name="Thiruvilangam P."/>
            <person name="Bhonagiri V."/>
            <person name="Nash W.E."/>
            <person name="Mardis E.R."/>
            <person name="Wilson R.K."/>
        </authorList>
    </citation>
    <scope>NUCLEOTIDE SEQUENCE [LARGE SCALE GENOMIC DNA]</scope>
    <source>
        <strain evidence="1">DSM 17241</strain>
    </source>
</reference>
<dbReference type="eggNOG" id="ENOG5033YFH">
    <property type="taxonomic scope" value="Bacteria"/>
</dbReference>
<proteinExistence type="predicted"/>
<comment type="caution">
    <text evidence="1">The sequence shown here is derived from an EMBL/GenBank/DDBJ whole genome shotgun (WGS) entry which is preliminary data.</text>
</comment>
<keyword evidence="2" id="KW-1185">Reference proteome</keyword>
<dbReference type="STRING" id="169435.ERS852551_00872"/>
<dbReference type="EMBL" id="ABGD02000024">
    <property type="protein sequence ID" value="EDS10128.1"/>
    <property type="molecule type" value="Genomic_DNA"/>
</dbReference>
<organism evidence="1 2">
    <name type="scientific">Anaerotruncus colihominis DSM 17241</name>
    <dbReference type="NCBI Taxonomy" id="445972"/>
    <lineage>
        <taxon>Bacteria</taxon>
        <taxon>Bacillati</taxon>
        <taxon>Bacillota</taxon>
        <taxon>Clostridia</taxon>
        <taxon>Eubacteriales</taxon>
        <taxon>Oscillospiraceae</taxon>
        <taxon>Anaerotruncus</taxon>
    </lineage>
</organism>
<protein>
    <submittedName>
        <fullName evidence="1">Uncharacterized protein</fullName>
    </submittedName>
</protein>
<dbReference type="Proteomes" id="UP000003803">
    <property type="component" value="Unassembled WGS sequence"/>
</dbReference>
<accession>B0PDT9</accession>
<gene>
    <name evidence="1" type="ORF">ANACOL_02724</name>
</gene>
<evidence type="ECO:0000313" key="1">
    <source>
        <dbReference type="EMBL" id="EDS10128.1"/>
    </source>
</evidence>
<reference evidence="1" key="2">
    <citation type="submission" date="2013-09" db="EMBL/GenBank/DDBJ databases">
        <title>Draft genome sequence of Anaerotruncus colihominis(DSM 17241).</title>
        <authorList>
            <person name="Sudarsanam P."/>
            <person name="Ley R."/>
            <person name="Guruge J."/>
            <person name="Turnbaugh P.J."/>
            <person name="Mahowald M."/>
            <person name="Liep D."/>
            <person name="Gordon J."/>
        </authorList>
    </citation>
    <scope>NUCLEOTIDE SEQUENCE</scope>
    <source>
        <strain evidence="1">DSM 17241</strain>
    </source>
</reference>